<evidence type="ECO:0000313" key="1">
    <source>
        <dbReference type="EMBL" id="KEP48461.1"/>
    </source>
</evidence>
<name>A0A074RMZ6_9AGAM</name>
<sequence>KHRRNTICFRQCFGVALLLQPIPNKSCLQLSGARNMVSGQVGKQVLCWVSNSKIQRRSLLLSSIGLDEPKMTCIRLLYLQTCFSPLLLSKSTSCRAVRTLLLLVLVQ</sequence>
<evidence type="ECO:0000313" key="2">
    <source>
        <dbReference type="Proteomes" id="UP000027456"/>
    </source>
</evidence>
<proteinExistence type="predicted"/>
<feature type="non-terminal residue" evidence="1">
    <location>
        <position position="1"/>
    </location>
</feature>
<keyword evidence="2" id="KW-1185">Reference proteome</keyword>
<dbReference type="Proteomes" id="UP000027456">
    <property type="component" value="Unassembled WGS sequence"/>
</dbReference>
<accession>A0A074RMZ6</accession>
<organism evidence="1 2">
    <name type="scientific">Rhizoctonia solani 123E</name>
    <dbReference type="NCBI Taxonomy" id="1423351"/>
    <lineage>
        <taxon>Eukaryota</taxon>
        <taxon>Fungi</taxon>
        <taxon>Dikarya</taxon>
        <taxon>Basidiomycota</taxon>
        <taxon>Agaricomycotina</taxon>
        <taxon>Agaricomycetes</taxon>
        <taxon>Cantharellales</taxon>
        <taxon>Ceratobasidiaceae</taxon>
        <taxon>Rhizoctonia</taxon>
    </lineage>
</organism>
<protein>
    <submittedName>
        <fullName evidence="1">Uncharacterized protein</fullName>
    </submittedName>
</protein>
<dbReference type="AlphaFoldDB" id="A0A074RMZ6"/>
<dbReference type="EMBL" id="AZST01000509">
    <property type="protein sequence ID" value="KEP48461.1"/>
    <property type="molecule type" value="Genomic_DNA"/>
</dbReference>
<dbReference type="HOGENOM" id="CLU_2216267_0_0_1"/>
<reference evidence="1 2" key="1">
    <citation type="submission" date="2013-12" db="EMBL/GenBank/DDBJ databases">
        <authorList>
            <person name="Cubeta M."/>
            <person name="Pakala S."/>
            <person name="Fedorova N."/>
            <person name="Thomas E."/>
            <person name="Dean R."/>
            <person name="Jabaji S."/>
            <person name="Neate S."/>
            <person name="Toda T."/>
            <person name="Tavantzis S."/>
            <person name="Vilgalys R."/>
            <person name="Bharathan N."/>
            <person name="Pakala S."/>
            <person name="Losada L.S."/>
            <person name="Zafar N."/>
            <person name="Nierman W."/>
        </authorList>
    </citation>
    <scope>NUCLEOTIDE SEQUENCE [LARGE SCALE GENOMIC DNA]</scope>
    <source>
        <strain evidence="1 2">123E</strain>
    </source>
</reference>
<gene>
    <name evidence="1" type="ORF">V565_123930</name>
</gene>
<comment type="caution">
    <text evidence="1">The sequence shown here is derived from an EMBL/GenBank/DDBJ whole genome shotgun (WGS) entry which is preliminary data.</text>
</comment>